<dbReference type="AlphaFoldDB" id="A0A1E2VDG8"/>
<dbReference type="InterPro" id="IPR023381">
    <property type="entry name" value="YP001051499.1-like_dom_sf"/>
</dbReference>
<sequence>MKTQSGNSAPPSTKSFNARLRELRHWQQVAFAAALAQRSLINYRLFSEMTDFGDAQALHHLVDLLWESVLVPDAKINFAVQQENLQPLIPDPEQFDMYGVYPAIDAAMAVDMALELAQEADSEAVIRASKLSRSTVRQYLELTADDALEGAELAQWVRQQPLMSDENDFQDEVLLQVAAHKKPPKDAMKALRQLARNEGFSNLGLSLAEESDEH</sequence>
<name>A0A1E2VDG8_9GAMM</name>
<dbReference type="STRING" id="197479.BFW38_17370"/>
<dbReference type="RefSeq" id="WP_069000061.1">
    <property type="nucleotide sequence ID" value="NZ_MDTQ01000001.1"/>
</dbReference>
<comment type="caution">
    <text evidence="1">The sequence shown here is derived from an EMBL/GenBank/DDBJ whole genome shotgun (WGS) entry which is preliminary data.</text>
</comment>
<proteinExistence type="predicted"/>
<organism evidence="1 2">
    <name type="scientific">Terasakiispira papahanaumokuakeensis</name>
    <dbReference type="NCBI Taxonomy" id="197479"/>
    <lineage>
        <taxon>Bacteria</taxon>
        <taxon>Pseudomonadati</taxon>
        <taxon>Pseudomonadota</taxon>
        <taxon>Gammaproteobacteria</taxon>
        <taxon>Oceanospirillales</taxon>
        <taxon>Terasakiispira</taxon>
    </lineage>
</organism>
<reference evidence="1 2" key="1">
    <citation type="submission" date="2016-08" db="EMBL/GenBank/DDBJ databases">
        <authorList>
            <person name="Seilhamer J.J."/>
        </authorList>
    </citation>
    <scope>NUCLEOTIDE SEQUENCE [LARGE SCALE GENOMIC DNA]</scope>
    <source>
        <strain evidence="1 2">PH27A</strain>
    </source>
</reference>
<dbReference type="Proteomes" id="UP000094291">
    <property type="component" value="Unassembled WGS sequence"/>
</dbReference>
<dbReference type="InterPro" id="IPR007338">
    <property type="entry name" value="DUF416"/>
</dbReference>
<dbReference type="Pfam" id="PF04222">
    <property type="entry name" value="DUF416"/>
    <property type="match status" value="1"/>
</dbReference>
<dbReference type="EMBL" id="MDTQ01000001">
    <property type="protein sequence ID" value="ODC05039.1"/>
    <property type="molecule type" value="Genomic_DNA"/>
</dbReference>
<accession>A0A1E2VDG8</accession>
<gene>
    <name evidence="1" type="ORF">BFW38_17370</name>
</gene>
<evidence type="ECO:0008006" key="3">
    <source>
        <dbReference type="Google" id="ProtNLM"/>
    </source>
</evidence>
<evidence type="ECO:0000313" key="1">
    <source>
        <dbReference type="EMBL" id="ODC05039.1"/>
    </source>
</evidence>
<evidence type="ECO:0000313" key="2">
    <source>
        <dbReference type="Proteomes" id="UP000094291"/>
    </source>
</evidence>
<protein>
    <recommendedName>
        <fullName evidence="3">DUF416 domain-containing protein</fullName>
    </recommendedName>
</protein>
<keyword evidence="2" id="KW-1185">Reference proteome</keyword>
<dbReference type="Gene3D" id="1.20.1590.10">
    <property type="entry name" value="YP_001051499.1 domain like"/>
    <property type="match status" value="1"/>
</dbReference>